<dbReference type="eggNOG" id="ENOG5033B77">
    <property type="taxonomic scope" value="Bacteria"/>
</dbReference>
<dbReference type="OrthoDB" id="681022at2"/>
<gene>
    <name evidence="2" type="ordered locus">Fleli_3142</name>
</gene>
<name>I4ANE3_BERLS</name>
<sequence length="103" mass="12225">MIDYKEAKKIAKLFLNRIDTGTRNDKCIITDNIEYDFGWIFFYQSSIYLETNDPLYMLAGNIPIIVDRVTKNILFTGSEYDISYYADLYKKYRNDIGKYEDLT</sequence>
<evidence type="ECO:0000313" key="2">
    <source>
        <dbReference type="EMBL" id="AFM05478.1"/>
    </source>
</evidence>
<dbReference type="KEGG" id="fli:Fleli_3142"/>
<organism evidence="2 3">
    <name type="scientific">Bernardetia litoralis (strain ATCC 23117 / DSM 6794 / NBRC 15988 / NCIMB 1366 / Fx l1 / Sio-4)</name>
    <name type="common">Flexibacter litoralis</name>
    <dbReference type="NCBI Taxonomy" id="880071"/>
    <lineage>
        <taxon>Bacteria</taxon>
        <taxon>Pseudomonadati</taxon>
        <taxon>Bacteroidota</taxon>
        <taxon>Cytophagia</taxon>
        <taxon>Cytophagales</taxon>
        <taxon>Bernardetiaceae</taxon>
        <taxon>Bernardetia</taxon>
    </lineage>
</organism>
<feature type="domain" description="Immunity protein 35" evidence="1">
    <location>
        <begin position="5"/>
        <end position="75"/>
    </location>
</feature>
<dbReference type="Proteomes" id="UP000006054">
    <property type="component" value="Chromosome"/>
</dbReference>
<dbReference type="HOGENOM" id="CLU_173109_0_0_10"/>
<reference evidence="3" key="1">
    <citation type="submission" date="2012-06" db="EMBL/GenBank/DDBJ databases">
        <title>The complete genome of Flexibacter litoralis DSM 6794.</title>
        <authorList>
            <person name="Lucas S."/>
            <person name="Copeland A."/>
            <person name="Lapidus A."/>
            <person name="Glavina del Rio T."/>
            <person name="Dalin E."/>
            <person name="Tice H."/>
            <person name="Bruce D."/>
            <person name="Goodwin L."/>
            <person name="Pitluck S."/>
            <person name="Peters L."/>
            <person name="Ovchinnikova G."/>
            <person name="Lu M."/>
            <person name="Kyrpides N."/>
            <person name="Mavromatis K."/>
            <person name="Ivanova N."/>
            <person name="Brettin T."/>
            <person name="Detter J.C."/>
            <person name="Han C."/>
            <person name="Larimer F."/>
            <person name="Land M."/>
            <person name="Hauser L."/>
            <person name="Markowitz V."/>
            <person name="Cheng J.-F."/>
            <person name="Hugenholtz P."/>
            <person name="Woyke T."/>
            <person name="Wu D."/>
            <person name="Spring S."/>
            <person name="Lang E."/>
            <person name="Kopitz M."/>
            <person name="Brambilla E."/>
            <person name="Klenk H.-P."/>
            <person name="Eisen J.A."/>
        </authorList>
    </citation>
    <scope>NUCLEOTIDE SEQUENCE [LARGE SCALE GENOMIC DNA]</scope>
    <source>
        <strain evidence="3">ATCC 23117 / DSM 6794 / NBRC 15988 / NCIMB 1366 / Sio-4</strain>
    </source>
</reference>
<evidence type="ECO:0000259" key="1">
    <source>
        <dbReference type="Pfam" id="PF15567"/>
    </source>
</evidence>
<keyword evidence="3" id="KW-1185">Reference proteome</keyword>
<dbReference type="RefSeq" id="WP_014798909.1">
    <property type="nucleotide sequence ID" value="NC_018018.1"/>
</dbReference>
<dbReference type="InterPro" id="IPR029082">
    <property type="entry name" value="Imm35"/>
</dbReference>
<accession>I4ANE3</accession>
<evidence type="ECO:0000313" key="3">
    <source>
        <dbReference type="Proteomes" id="UP000006054"/>
    </source>
</evidence>
<protein>
    <recommendedName>
        <fullName evidence="1">Immunity protein 35 domain-containing protein</fullName>
    </recommendedName>
</protein>
<proteinExistence type="predicted"/>
<dbReference type="EMBL" id="CP003345">
    <property type="protein sequence ID" value="AFM05478.1"/>
    <property type="molecule type" value="Genomic_DNA"/>
</dbReference>
<dbReference type="AlphaFoldDB" id="I4ANE3"/>
<dbReference type="Pfam" id="PF15567">
    <property type="entry name" value="Imm35"/>
    <property type="match status" value="1"/>
</dbReference>